<dbReference type="InterPro" id="IPR024671">
    <property type="entry name" value="Atg22-like"/>
</dbReference>
<reference evidence="8 9" key="1">
    <citation type="submission" date="2016-10" db="EMBL/GenBank/DDBJ databases">
        <authorList>
            <person name="de Groot N.N."/>
        </authorList>
    </citation>
    <scope>NUCLEOTIDE SEQUENCE [LARGE SCALE GENOMIC DNA]</scope>
    <source>
        <strain evidence="8 9">Nv1</strain>
    </source>
</reference>
<feature type="transmembrane region" description="Helical" evidence="6">
    <location>
        <begin position="31"/>
        <end position="51"/>
    </location>
</feature>
<dbReference type="GO" id="GO:0012505">
    <property type="term" value="C:endomembrane system"/>
    <property type="evidence" value="ECO:0007669"/>
    <property type="project" value="UniProtKB-SubCell"/>
</dbReference>
<name>A0A1H7M3F7_9PROT</name>
<organism evidence="8 9">
    <name type="scientific">Nitrosovibrio tenuis</name>
    <dbReference type="NCBI Taxonomy" id="1233"/>
    <lineage>
        <taxon>Bacteria</taxon>
        <taxon>Pseudomonadati</taxon>
        <taxon>Pseudomonadota</taxon>
        <taxon>Betaproteobacteria</taxon>
        <taxon>Nitrosomonadales</taxon>
        <taxon>Nitrosomonadaceae</taxon>
        <taxon>Nitrosovibrio</taxon>
    </lineage>
</organism>
<dbReference type="PANTHER" id="PTHR23519:SF1">
    <property type="entry name" value="AUTOPHAGY-RELATED PROTEIN 22"/>
    <property type="match status" value="1"/>
</dbReference>
<feature type="transmembrane region" description="Helical" evidence="6">
    <location>
        <begin position="249"/>
        <end position="271"/>
    </location>
</feature>
<sequence>MRLDEESPYLATGVSRREAWSWAMFDFANSGYTTVVITAIFNAYFVAVIANNEDWGTLAWTISLAVSYGLIILTAPVVGAYADAYGAKKRLLLLTTIGCVLFTAMLYFAGPGDLWLAAALVILSNFFFGTGENLIAAFLPELARSDTLGKVSGWGWSFGYIGGLVSLGLSLAYVTWAQGQGLPADQFVPVTMLITAGLFAVSSIPTFLYLKERALPQPHRAGISVMHEAFARLKETLDRVRDYRDLTRFLACLVFYQAGIQTVITLAAIYAQQVMGFNTADTMFLVLVVNVTASVGAFVFGNMQDRMGHIRTMALTLLGWMVMVLLAWMAETRGMFWLAANVAGLCLGASQSAARALVGYFSPAPRRAEFFGLWGLAVKLSSILGPLTYGLVSWISRGDHRLAMLISGGYFIIGLAILMSVNIRRGREAALHAEAI</sequence>
<dbReference type="PANTHER" id="PTHR23519">
    <property type="entry name" value="AUTOPHAGY-RELATED PROTEIN 22"/>
    <property type="match status" value="1"/>
</dbReference>
<dbReference type="RefSeq" id="WP_245727919.1">
    <property type="nucleotide sequence ID" value="NZ_FOBH01000004.1"/>
</dbReference>
<dbReference type="STRING" id="1233.SAMN05216387_104227"/>
<feature type="transmembrane region" description="Helical" evidence="6">
    <location>
        <begin position="57"/>
        <end position="79"/>
    </location>
</feature>
<feature type="transmembrane region" description="Helical" evidence="6">
    <location>
        <begin position="151"/>
        <end position="175"/>
    </location>
</feature>
<evidence type="ECO:0000256" key="4">
    <source>
        <dbReference type="ARBA" id="ARBA00022989"/>
    </source>
</evidence>
<feature type="transmembrane region" description="Helical" evidence="6">
    <location>
        <begin position="370"/>
        <end position="396"/>
    </location>
</feature>
<dbReference type="Gene3D" id="1.20.1250.20">
    <property type="entry name" value="MFS general substrate transporter like domains"/>
    <property type="match status" value="2"/>
</dbReference>
<feature type="transmembrane region" description="Helical" evidence="6">
    <location>
        <begin position="313"/>
        <end position="330"/>
    </location>
</feature>
<feature type="domain" description="Major facilitator superfamily (MFS) profile" evidence="7">
    <location>
        <begin position="246"/>
        <end position="436"/>
    </location>
</feature>
<feature type="transmembrane region" description="Helical" evidence="6">
    <location>
        <begin position="91"/>
        <end position="109"/>
    </location>
</feature>
<protein>
    <submittedName>
        <fullName evidence="8">MFS transporter, UMF1 family</fullName>
    </submittedName>
</protein>
<keyword evidence="9" id="KW-1185">Reference proteome</keyword>
<dbReference type="Pfam" id="PF11700">
    <property type="entry name" value="ATG22"/>
    <property type="match status" value="2"/>
</dbReference>
<evidence type="ECO:0000256" key="5">
    <source>
        <dbReference type="ARBA" id="ARBA00023136"/>
    </source>
</evidence>
<keyword evidence="3 6" id="KW-0812">Transmembrane</keyword>
<evidence type="ECO:0000259" key="7">
    <source>
        <dbReference type="PROSITE" id="PS50850"/>
    </source>
</evidence>
<gene>
    <name evidence="8" type="ORF">SAMN05216387_104227</name>
</gene>
<accession>A0A1H7M3F7</accession>
<proteinExistence type="predicted"/>
<feature type="transmembrane region" description="Helical" evidence="6">
    <location>
        <begin position="187"/>
        <end position="210"/>
    </location>
</feature>
<dbReference type="Proteomes" id="UP000198620">
    <property type="component" value="Unassembled WGS sequence"/>
</dbReference>
<feature type="transmembrane region" description="Helical" evidence="6">
    <location>
        <begin position="336"/>
        <end position="358"/>
    </location>
</feature>
<dbReference type="InterPro" id="IPR020846">
    <property type="entry name" value="MFS_dom"/>
</dbReference>
<feature type="transmembrane region" description="Helical" evidence="6">
    <location>
        <begin position="115"/>
        <end position="139"/>
    </location>
</feature>
<dbReference type="PROSITE" id="PS50850">
    <property type="entry name" value="MFS"/>
    <property type="match status" value="1"/>
</dbReference>
<feature type="transmembrane region" description="Helical" evidence="6">
    <location>
        <begin position="283"/>
        <end position="301"/>
    </location>
</feature>
<dbReference type="InterPro" id="IPR050495">
    <property type="entry name" value="ATG22/LtaA_families"/>
</dbReference>
<evidence type="ECO:0000313" key="9">
    <source>
        <dbReference type="Proteomes" id="UP000198620"/>
    </source>
</evidence>
<keyword evidence="5 6" id="KW-0472">Membrane</keyword>
<dbReference type="SUPFAM" id="SSF103473">
    <property type="entry name" value="MFS general substrate transporter"/>
    <property type="match status" value="1"/>
</dbReference>
<evidence type="ECO:0000256" key="6">
    <source>
        <dbReference type="SAM" id="Phobius"/>
    </source>
</evidence>
<dbReference type="InterPro" id="IPR036259">
    <property type="entry name" value="MFS_trans_sf"/>
</dbReference>
<dbReference type="EMBL" id="FOBH01000004">
    <property type="protein sequence ID" value="SEL05127.1"/>
    <property type="molecule type" value="Genomic_DNA"/>
</dbReference>
<evidence type="ECO:0000313" key="8">
    <source>
        <dbReference type="EMBL" id="SEL05127.1"/>
    </source>
</evidence>
<comment type="subcellular location">
    <subcellularLocation>
        <location evidence="1">Endomembrane system</location>
        <topology evidence="1">Multi-pass membrane protein</topology>
    </subcellularLocation>
</comment>
<feature type="transmembrane region" description="Helical" evidence="6">
    <location>
        <begin position="402"/>
        <end position="421"/>
    </location>
</feature>
<evidence type="ECO:0000256" key="3">
    <source>
        <dbReference type="ARBA" id="ARBA00022692"/>
    </source>
</evidence>
<dbReference type="GO" id="GO:0022857">
    <property type="term" value="F:transmembrane transporter activity"/>
    <property type="evidence" value="ECO:0007669"/>
    <property type="project" value="InterPro"/>
</dbReference>
<dbReference type="AlphaFoldDB" id="A0A1H7M3F7"/>
<keyword evidence="4 6" id="KW-1133">Transmembrane helix</keyword>
<evidence type="ECO:0000256" key="2">
    <source>
        <dbReference type="ARBA" id="ARBA00022448"/>
    </source>
</evidence>
<evidence type="ECO:0000256" key="1">
    <source>
        <dbReference type="ARBA" id="ARBA00004127"/>
    </source>
</evidence>
<keyword evidence="2" id="KW-0813">Transport</keyword>